<gene>
    <name evidence="2" type="ORF">O0I10_009054</name>
</gene>
<reference evidence="2 3" key="1">
    <citation type="submission" date="2023-03" db="EMBL/GenBank/DDBJ databases">
        <title>Genome sequence of Lichtheimia ornata CBS 291.66.</title>
        <authorList>
            <person name="Mohabir J.T."/>
            <person name="Shea T.P."/>
            <person name="Kurbessoian T."/>
            <person name="Berby B."/>
            <person name="Fontaine J."/>
            <person name="Livny J."/>
            <person name="Gnirke A."/>
            <person name="Stajich J.E."/>
            <person name="Cuomo C.A."/>
        </authorList>
    </citation>
    <scope>NUCLEOTIDE SEQUENCE [LARGE SCALE GENOMIC DNA]</scope>
    <source>
        <strain evidence="2">CBS 291.66</strain>
    </source>
</reference>
<sequence>MFDHLPAELLWGIALFLPPSTLGALAQTCHHCYNAILPMIYQDLSLVEPNALFNILSKLVANPLWLDRARRHVRKINISQGSERTLAKFAMLDHIFSGWDLLGDDASSFKKNPRRHIDVVVAVMFTQFPNICSITLEFDAVTDGAICSPNKAMVTGGGACFTGAVKLFHYRPGNSSLLYALLYPFPGCTRLALHTRPYLSLCAAIQDSLLLQEDIDTLTSLGLKHVRHLDLAYVDGMLPIDSIQALVEGLLNIETLILEWVLPPSMEYFDDLCQCLAETASLYPDPVEKLTNTYRTVFRYYSDTTCTLLRRMSVLKL</sequence>
<keyword evidence="1" id="KW-0732">Signal</keyword>
<evidence type="ECO:0008006" key="4">
    <source>
        <dbReference type="Google" id="ProtNLM"/>
    </source>
</evidence>
<dbReference type="EMBL" id="JARTCD010000051">
    <property type="protein sequence ID" value="KAJ8655186.1"/>
    <property type="molecule type" value="Genomic_DNA"/>
</dbReference>
<comment type="caution">
    <text evidence="2">The sequence shown here is derived from an EMBL/GenBank/DDBJ whole genome shotgun (WGS) entry which is preliminary data.</text>
</comment>
<dbReference type="CDD" id="cd09917">
    <property type="entry name" value="F-box_SF"/>
    <property type="match status" value="1"/>
</dbReference>
<organism evidence="2 3">
    <name type="scientific">Lichtheimia ornata</name>
    <dbReference type="NCBI Taxonomy" id="688661"/>
    <lineage>
        <taxon>Eukaryota</taxon>
        <taxon>Fungi</taxon>
        <taxon>Fungi incertae sedis</taxon>
        <taxon>Mucoromycota</taxon>
        <taxon>Mucoromycotina</taxon>
        <taxon>Mucoromycetes</taxon>
        <taxon>Mucorales</taxon>
        <taxon>Lichtheimiaceae</taxon>
        <taxon>Lichtheimia</taxon>
    </lineage>
</organism>
<evidence type="ECO:0000313" key="3">
    <source>
        <dbReference type="Proteomes" id="UP001234581"/>
    </source>
</evidence>
<protein>
    <recommendedName>
        <fullName evidence="4">F-box domain-containing protein</fullName>
    </recommendedName>
</protein>
<dbReference type="AlphaFoldDB" id="A0AAD7UYB8"/>
<dbReference type="InterPro" id="IPR036047">
    <property type="entry name" value="F-box-like_dom_sf"/>
</dbReference>
<dbReference type="GeneID" id="83216461"/>
<dbReference type="SUPFAM" id="SSF81383">
    <property type="entry name" value="F-box domain"/>
    <property type="match status" value="1"/>
</dbReference>
<dbReference type="RefSeq" id="XP_058340099.1">
    <property type="nucleotide sequence ID" value="XM_058489051.1"/>
</dbReference>
<evidence type="ECO:0000256" key="1">
    <source>
        <dbReference type="SAM" id="SignalP"/>
    </source>
</evidence>
<feature type="signal peptide" evidence="1">
    <location>
        <begin position="1"/>
        <end position="23"/>
    </location>
</feature>
<keyword evidence="3" id="KW-1185">Reference proteome</keyword>
<name>A0AAD7UYB8_9FUNG</name>
<dbReference type="Proteomes" id="UP001234581">
    <property type="component" value="Unassembled WGS sequence"/>
</dbReference>
<accession>A0AAD7UYB8</accession>
<feature type="chain" id="PRO_5042000240" description="F-box domain-containing protein" evidence="1">
    <location>
        <begin position="24"/>
        <end position="317"/>
    </location>
</feature>
<evidence type="ECO:0000313" key="2">
    <source>
        <dbReference type="EMBL" id="KAJ8655186.1"/>
    </source>
</evidence>
<proteinExistence type="predicted"/>